<protein>
    <recommendedName>
        <fullName evidence="2 10">Ribonucleoside-diphosphate reductase</fullName>
        <ecNumber evidence="2 10">1.17.4.1</ecNumber>
    </recommendedName>
</protein>
<evidence type="ECO:0000256" key="8">
    <source>
        <dbReference type="ARBA" id="ARBA00023157"/>
    </source>
</evidence>
<dbReference type="InterPro" id="IPR013554">
    <property type="entry name" value="RNR_N"/>
</dbReference>
<keyword evidence="14" id="KW-0614">Plasmid</keyword>
<dbReference type="Proteomes" id="UP000031449">
    <property type="component" value="Plasmid unnamed"/>
</dbReference>
<evidence type="ECO:0000313" key="15">
    <source>
        <dbReference type="Proteomes" id="UP000031449"/>
    </source>
</evidence>
<dbReference type="PANTHER" id="PTHR11573:SF30">
    <property type="entry name" value="RIBONUCLEOSIDE-DIPHOSPHATE REDUCTASE 2 SUBUNIT ALPHA"/>
    <property type="match status" value="1"/>
</dbReference>
<sequence length="394" mass="45095">MSAEVNAGGQQLETMNEIPEWILYNSMVVDEEGKPRNLKMDKKAVRSYFLNYVNQNTVFFHTLKEKIDYLLENDYYESEFLEQYTFEQVKEVFQTAYNVKFRFESYMSAFKVYNDYVLKTNDKSRILERYEDRMAIIALYHSRGDFEKAKRMVTALVNQEFTPATPTLLNTGRKRRGEFVSCFLLKCGDSLNDISRTLEQAMQLSKRGGGVSIDLTNVRARGESIKKVVGAAKGVMGVAKLLDQAFRYADQMGQRQGAGAVYLNIFHSDVEELLASKAVSADADSRLVTLSIGLVLPDKFMELARKNQDMYLFYPHTVVEEYGIPFGKIAVDMDKWYDKLVANPRVKKRKVSARKMLQTIAVIQSESGYPYLMYADNVNKANPLVDPVEFSNLC</sequence>
<dbReference type="PANTHER" id="PTHR11573">
    <property type="entry name" value="RIBONUCLEOSIDE-DIPHOSPHATE REDUCTASE LARGE CHAIN"/>
    <property type="match status" value="1"/>
</dbReference>
<dbReference type="BioCyc" id="JESP1508404:G14D9-13574-MONOMER"/>
<geneLocation type="plasmid" evidence="15"/>
<comment type="catalytic activity">
    <reaction evidence="9 10">
        <text>a 2'-deoxyribonucleoside 5'-diphosphate + [thioredoxin]-disulfide + H2O = a ribonucleoside 5'-diphosphate + [thioredoxin]-dithiol</text>
        <dbReference type="Rhea" id="RHEA:23252"/>
        <dbReference type="Rhea" id="RHEA-COMP:10698"/>
        <dbReference type="Rhea" id="RHEA-COMP:10700"/>
        <dbReference type="ChEBI" id="CHEBI:15377"/>
        <dbReference type="ChEBI" id="CHEBI:29950"/>
        <dbReference type="ChEBI" id="CHEBI:50058"/>
        <dbReference type="ChEBI" id="CHEBI:57930"/>
        <dbReference type="ChEBI" id="CHEBI:73316"/>
        <dbReference type="EC" id="1.17.4.1"/>
    </reaction>
</comment>
<keyword evidence="3" id="KW-0021">Allosteric enzyme</keyword>
<dbReference type="EMBL" id="CP009417">
    <property type="protein sequence ID" value="AJD93568.1"/>
    <property type="molecule type" value="Genomic_DNA"/>
</dbReference>
<proteinExistence type="inferred from homology"/>
<organism evidence="14 15">
    <name type="scientific">Jeotgalibacillus malaysiensis</name>
    <dbReference type="NCBI Taxonomy" id="1508404"/>
    <lineage>
        <taxon>Bacteria</taxon>
        <taxon>Bacillati</taxon>
        <taxon>Bacillota</taxon>
        <taxon>Bacilli</taxon>
        <taxon>Bacillales</taxon>
        <taxon>Caryophanaceae</taxon>
        <taxon>Jeotgalibacillus</taxon>
    </lineage>
</organism>
<dbReference type="InterPro" id="IPR013509">
    <property type="entry name" value="RNR_lsu_N"/>
</dbReference>
<dbReference type="GO" id="GO:0005971">
    <property type="term" value="C:ribonucleoside-diphosphate reductase complex"/>
    <property type="evidence" value="ECO:0007669"/>
    <property type="project" value="TreeGrafter"/>
</dbReference>
<comment type="function">
    <text evidence="10">Provides the precursors necessary for DNA synthesis. Catalyzes the biosynthesis of deoxyribonucleotides from the corresponding ribonucleotides.</text>
</comment>
<comment type="similarity">
    <text evidence="1 10">Belongs to the ribonucleoside diphosphate reductase large chain family.</text>
</comment>
<evidence type="ECO:0000256" key="7">
    <source>
        <dbReference type="ARBA" id="ARBA00023116"/>
    </source>
</evidence>
<name>A0A0B5AYH9_9BACL</name>
<dbReference type="GO" id="GO:0009263">
    <property type="term" value="P:deoxyribonucleotide biosynthetic process"/>
    <property type="evidence" value="ECO:0007669"/>
    <property type="project" value="UniProtKB-KW"/>
</dbReference>
<keyword evidence="5" id="KW-0067">ATP-binding</keyword>
<evidence type="ECO:0000256" key="9">
    <source>
        <dbReference type="ARBA" id="ARBA00047754"/>
    </source>
</evidence>
<dbReference type="KEGG" id="jeo:JMA_42510"/>
<dbReference type="SUPFAM" id="SSF51998">
    <property type="entry name" value="PFL-like glycyl radical enzymes"/>
    <property type="match status" value="1"/>
</dbReference>
<feature type="domain" description="Ribonucleotide reductase large subunit C-terminal" evidence="12">
    <location>
        <begin position="180"/>
        <end position="394"/>
    </location>
</feature>
<evidence type="ECO:0000259" key="12">
    <source>
        <dbReference type="Pfam" id="PF02867"/>
    </source>
</evidence>
<dbReference type="Pfam" id="PF00317">
    <property type="entry name" value="Ribonuc_red_lgN"/>
    <property type="match status" value="1"/>
</dbReference>
<evidence type="ECO:0000256" key="2">
    <source>
        <dbReference type="ARBA" id="ARBA00012274"/>
    </source>
</evidence>
<evidence type="ECO:0000259" key="11">
    <source>
        <dbReference type="Pfam" id="PF00317"/>
    </source>
</evidence>
<keyword evidence="7 10" id="KW-0215">Deoxyribonucleotide synthesis</keyword>
<dbReference type="SUPFAM" id="SSF48168">
    <property type="entry name" value="R1 subunit of ribonucleotide reductase, N-terminal domain"/>
    <property type="match status" value="1"/>
</dbReference>
<keyword evidence="15" id="KW-1185">Reference proteome</keyword>
<dbReference type="Pfam" id="PF02867">
    <property type="entry name" value="Ribonuc_red_lgC"/>
    <property type="match status" value="1"/>
</dbReference>
<evidence type="ECO:0000313" key="14">
    <source>
        <dbReference type="EMBL" id="AJD93568.1"/>
    </source>
</evidence>
<dbReference type="GO" id="GO:0004748">
    <property type="term" value="F:ribonucleoside-diphosphate reductase activity, thioredoxin disulfide as acceptor"/>
    <property type="evidence" value="ECO:0007669"/>
    <property type="project" value="UniProtKB-EC"/>
</dbReference>
<dbReference type="Gene3D" id="3.20.70.20">
    <property type="match status" value="1"/>
</dbReference>
<dbReference type="Pfam" id="PF08343">
    <property type="entry name" value="RNR_N"/>
    <property type="match status" value="1"/>
</dbReference>
<feature type="domain" description="Ribonucleotide reductase large subunit N-terminal" evidence="11">
    <location>
        <begin position="103"/>
        <end position="176"/>
    </location>
</feature>
<dbReference type="InterPro" id="IPR008926">
    <property type="entry name" value="RNR_R1-su_N"/>
</dbReference>
<gene>
    <name evidence="14" type="ORF">JMA_42510</name>
</gene>
<dbReference type="InterPro" id="IPR039718">
    <property type="entry name" value="Rrm1"/>
</dbReference>
<dbReference type="GO" id="GO:0005524">
    <property type="term" value="F:ATP binding"/>
    <property type="evidence" value="ECO:0007669"/>
    <property type="project" value="UniProtKB-KW"/>
</dbReference>
<evidence type="ECO:0000256" key="4">
    <source>
        <dbReference type="ARBA" id="ARBA00022741"/>
    </source>
</evidence>
<evidence type="ECO:0000259" key="13">
    <source>
        <dbReference type="Pfam" id="PF08343"/>
    </source>
</evidence>
<feature type="domain" description="Ribonucleotide reductase N-terminal" evidence="13">
    <location>
        <begin position="21"/>
        <end position="101"/>
    </location>
</feature>
<dbReference type="UniPathway" id="UPA00326"/>
<evidence type="ECO:0000256" key="5">
    <source>
        <dbReference type="ARBA" id="ARBA00022840"/>
    </source>
</evidence>
<evidence type="ECO:0000256" key="1">
    <source>
        <dbReference type="ARBA" id="ARBA00010406"/>
    </source>
</evidence>
<keyword evidence="6 10" id="KW-0560">Oxidoreductase</keyword>
<dbReference type="InterPro" id="IPR000788">
    <property type="entry name" value="RNR_lg_C"/>
</dbReference>
<keyword evidence="4" id="KW-0547">Nucleotide-binding</keyword>
<dbReference type="EC" id="1.17.4.1" evidence="2 10"/>
<reference evidence="14 15" key="1">
    <citation type="submission" date="2014-08" db="EMBL/GenBank/DDBJ databases">
        <title>Complete genome of a marine bacteria Jeotgalibacillus malaysiensis.</title>
        <authorList>
            <person name="Yaakop A.S."/>
            <person name="Chan K.-G."/>
            <person name="Goh K.M."/>
        </authorList>
    </citation>
    <scope>NUCLEOTIDE SEQUENCE [LARGE SCALE GENOMIC DNA]</scope>
    <source>
        <strain evidence="14 15">D5</strain>
        <plasmid evidence="15">Plasmid</plasmid>
    </source>
</reference>
<keyword evidence="8" id="KW-1015">Disulfide bond</keyword>
<dbReference type="AlphaFoldDB" id="A0A0B5AYH9"/>
<evidence type="ECO:0000256" key="6">
    <source>
        <dbReference type="ARBA" id="ARBA00023002"/>
    </source>
</evidence>
<accession>A0A0B5AYH9</accession>
<evidence type="ECO:0000256" key="3">
    <source>
        <dbReference type="ARBA" id="ARBA00022533"/>
    </source>
</evidence>
<evidence type="ECO:0000256" key="10">
    <source>
        <dbReference type="RuleBase" id="RU003410"/>
    </source>
</evidence>
<dbReference type="HOGENOM" id="CLU_065129_0_0_9"/>